<dbReference type="GO" id="GO:0017004">
    <property type="term" value="P:cytochrome complex assembly"/>
    <property type="evidence" value="ECO:0007669"/>
    <property type="project" value="UniProtKB-KW"/>
</dbReference>
<dbReference type="PIRSF" id="PIRSF002764">
    <property type="entry name" value="CcmB"/>
    <property type="match status" value="1"/>
</dbReference>
<dbReference type="PANTHER" id="PTHR30070:SF1">
    <property type="entry name" value="CYTOCHROME C BIOGENESIS B-RELATED"/>
    <property type="match status" value="1"/>
</dbReference>
<feature type="transmembrane region" description="Helical" evidence="12">
    <location>
        <begin position="190"/>
        <end position="213"/>
    </location>
</feature>
<dbReference type="PANTHER" id="PTHR30070">
    <property type="entry name" value="HEME EXPORTER PROTEIN B"/>
    <property type="match status" value="1"/>
</dbReference>
<feature type="transmembrane region" description="Helical" evidence="12">
    <location>
        <begin position="50"/>
        <end position="68"/>
    </location>
</feature>
<feature type="transmembrane region" description="Helical" evidence="12">
    <location>
        <begin position="20"/>
        <end position="38"/>
    </location>
</feature>
<dbReference type="GO" id="GO:0015232">
    <property type="term" value="F:heme transmembrane transporter activity"/>
    <property type="evidence" value="ECO:0007669"/>
    <property type="project" value="InterPro"/>
</dbReference>
<evidence type="ECO:0000256" key="5">
    <source>
        <dbReference type="ARBA" id="ARBA00022448"/>
    </source>
</evidence>
<evidence type="ECO:0000256" key="1">
    <source>
        <dbReference type="ARBA" id="ARBA00002442"/>
    </source>
</evidence>
<gene>
    <name evidence="13" type="ORF">METZ01_LOCUS253499</name>
</gene>
<evidence type="ECO:0000256" key="4">
    <source>
        <dbReference type="ARBA" id="ARBA00016452"/>
    </source>
</evidence>
<dbReference type="PRINTS" id="PR01414">
    <property type="entry name" value="CCMBBIOGNSIS"/>
</dbReference>
<dbReference type="NCBIfam" id="TIGR01190">
    <property type="entry name" value="ccmB"/>
    <property type="match status" value="1"/>
</dbReference>
<keyword evidence="5" id="KW-0813">Transport</keyword>
<evidence type="ECO:0000256" key="2">
    <source>
        <dbReference type="ARBA" id="ARBA00004429"/>
    </source>
</evidence>
<comment type="subcellular location">
    <subcellularLocation>
        <location evidence="2">Cell inner membrane</location>
        <topology evidence="2">Multi-pass membrane protein</topology>
    </subcellularLocation>
</comment>
<accession>A0A382IMT7</accession>
<proteinExistence type="inferred from homology"/>
<evidence type="ECO:0000256" key="8">
    <source>
        <dbReference type="ARBA" id="ARBA00022692"/>
    </source>
</evidence>
<dbReference type="EMBL" id="UINC01068208">
    <property type="protein sequence ID" value="SVC00645.1"/>
    <property type="molecule type" value="Genomic_DNA"/>
</dbReference>
<feature type="transmembrane region" description="Helical" evidence="12">
    <location>
        <begin position="124"/>
        <end position="150"/>
    </location>
</feature>
<sequence length="219" mass="22997">MLEIIVRDLRIHLRGASEMLNPLVFFVVVISLFPLGVGPAPETLAEIAPAIIWIAALLATLMSMDLMFSGDYGDGSLEQMVASGQSLMIIVLGKIIGHWLVAGLPIILLSPVIGLVLYVEQNSILVTMLALLLVTPVLSLLGAIGAALTVGLERGGLLVTIIVLPLYVPLLVLGTAMVQAAMLGDSVTGYVYWLLAAMMGAMTLSPLAVAASLRVAVDQ</sequence>
<evidence type="ECO:0000256" key="7">
    <source>
        <dbReference type="ARBA" id="ARBA00022519"/>
    </source>
</evidence>
<dbReference type="AlphaFoldDB" id="A0A382IMT7"/>
<protein>
    <recommendedName>
        <fullName evidence="4">Heme exporter protein B</fullName>
    </recommendedName>
</protein>
<feature type="transmembrane region" description="Helical" evidence="12">
    <location>
        <begin position="157"/>
        <end position="178"/>
    </location>
</feature>
<reference evidence="13" key="1">
    <citation type="submission" date="2018-05" db="EMBL/GenBank/DDBJ databases">
        <authorList>
            <person name="Lanie J.A."/>
            <person name="Ng W.-L."/>
            <person name="Kazmierczak K.M."/>
            <person name="Andrzejewski T.M."/>
            <person name="Davidsen T.M."/>
            <person name="Wayne K.J."/>
            <person name="Tettelin H."/>
            <person name="Glass J.I."/>
            <person name="Rusch D."/>
            <person name="Podicherti R."/>
            <person name="Tsui H.-C.T."/>
            <person name="Winkler M.E."/>
        </authorList>
    </citation>
    <scope>NUCLEOTIDE SEQUENCE</scope>
</reference>
<dbReference type="Pfam" id="PF03379">
    <property type="entry name" value="CcmB"/>
    <property type="match status" value="1"/>
</dbReference>
<keyword evidence="7" id="KW-0997">Cell inner membrane</keyword>
<dbReference type="GO" id="GO:1903607">
    <property type="term" value="P:cytochrome c biosynthetic process"/>
    <property type="evidence" value="ECO:0007669"/>
    <property type="project" value="TreeGrafter"/>
</dbReference>
<keyword evidence="10 12" id="KW-1133">Transmembrane helix</keyword>
<feature type="transmembrane region" description="Helical" evidence="12">
    <location>
        <begin position="89"/>
        <end position="118"/>
    </location>
</feature>
<comment type="similarity">
    <text evidence="3">Belongs to the CcmB/CycW/HelB family.</text>
</comment>
<evidence type="ECO:0000256" key="12">
    <source>
        <dbReference type="SAM" id="Phobius"/>
    </source>
</evidence>
<comment type="function">
    <text evidence="1">Required for the export of heme to the periplasm for the biogenesis of c-type cytochromes.</text>
</comment>
<dbReference type="InterPro" id="IPR026031">
    <property type="entry name" value="Cyt_c_CcmB_bac"/>
</dbReference>
<organism evidence="13">
    <name type="scientific">marine metagenome</name>
    <dbReference type="NCBI Taxonomy" id="408172"/>
    <lineage>
        <taxon>unclassified sequences</taxon>
        <taxon>metagenomes</taxon>
        <taxon>ecological metagenomes</taxon>
    </lineage>
</organism>
<evidence type="ECO:0000313" key="13">
    <source>
        <dbReference type="EMBL" id="SVC00645.1"/>
    </source>
</evidence>
<keyword evidence="8 12" id="KW-0812">Transmembrane</keyword>
<keyword evidence="11 12" id="KW-0472">Membrane</keyword>
<evidence type="ECO:0000256" key="3">
    <source>
        <dbReference type="ARBA" id="ARBA00010544"/>
    </source>
</evidence>
<evidence type="ECO:0000256" key="11">
    <source>
        <dbReference type="ARBA" id="ARBA00023136"/>
    </source>
</evidence>
<keyword evidence="6" id="KW-1003">Cell membrane</keyword>
<dbReference type="GO" id="GO:0005886">
    <property type="term" value="C:plasma membrane"/>
    <property type="evidence" value="ECO:0007669"/>
    <property type="project" value="UniProtKB-SubCell"/>
</dbReference>
<dbReference type="InterPro" id="IPR003544">
    <property type="entry name" value="Cyt_c_biogenesis_CcmB"/>
</dbReference>
<keyword evidence="9" id="KW-0201">Cytochrome c-type biogenesis</keyword>
<evidence type="ECO:0000256" key="6">
    <source>
        <dbReference type="ARBA" id="ARBA00022475"/>
    </source>
</evidence>
<evidence type="ECO:0000256" key="10">
    <source>
        <dbReference type="ARBA" id="ARBA00022989"/>
    </source>
</evidence>
<evidence type="ECO:0000256" key="9">
    <source>
        <dbReference type="ARBA" id="ARBA00022748"/>
    </source>
</evidence>
<name>A0A382IMT7_9ZZZZ</name>